<dbReference type="InterPro" id="IPR038765">
    <property type="entry name" value="Papain-like_cys_pep_sf"/>
</dbReference>
<sequence>MIDFARDYIGTDYVWGGTSPKGFDCSGFIQFVYHKFDISIPRTTANYPKLYSKRVDFEHAQVGDLIIFTGTDPNIRKPGHAGIITKISKDSLHFIHSSSSKKHFGVTETNYFKSGYPKRYLSIVQMTAKP</sequence>
<evidence type="ECO:0000256" key="4">
    <source>
        <dbReference type="ARBA" id="ARBA00022807"/>
    </source>
</evidence>
<protein>
    <submittedName>
        <fullName evidence="6">NlpC/P60 family protein</fullName>
    </submittedName>
</protein>
<dbReference type="EMBL" id="RAQO01000006">
    <property type="protein sequence ID" value="RKF18151.1"/>
    <property type="molecule type" value="Genomic_DNA"/>
</dbReference>
<proteinExistence type="inferred from homology"/>
<keyword evidence="7" id="KW-1185">Reference proteome</keyword>
<comment type="caution">
    <text evidence="6">The sequence shown here is derived from an EMBL/GenBank/DDBJ whole genome shotgun (WGS) entry which is preliminary data.</text>
</comment>
<evidence type="ECO:0000256" key="3">
    <source>
        <dbReference type="ARBA" id="ARBA00022801"/>
    </source>
</evidence>
<reference evidence="6 7" key="1">
    <citation type="submission" date="2018-09" db="EMBL/GenBank/DDBJ databases">
        <authorList>
            <person name="Wang Z."/>
        </authorList>
    </citation>
    <scope>NUCLEOTIDE SEQUENCE [LARGE SCALE GENOMIC DNA]</scope>
    <source>
        <strain evidence="6 7">ALS 81</strain>
    </source>
</reference>
<evidence type="ECO:0000259" key="5">
    <source>
        <dbReference type="PROSITE" id="PS51935"/>
    </source>
</evidence>
<dbReference type="InterPro" id="IPR051202">
    <property type="entry name" value="Peptidase_C40"/>
</dbReference>
<dbReference type="Proteomes" id="UP000286482">
    <property type="component" value="Unassembled WGS sequence"/>
</dbReference>
<dbReference type="OrthoDB" id="9807055at2"/>
<dbReference type="PANTHER" id="PTHR47053">
    <property type="entry name" value="MUREIN DD-ENDOPEPTIDASE MEPH-RELATED"/>
    <property type="match status" value="1"/>
</dbReference>
<feature type="domain" description="NlpC/P60" evidence="5">
    <location>
        <begin position="1"/>
        <end position="127"/>
    </location>
</feature>
<dbReference type="PANTHER" id="PTHR47053:SF1">
    <property type="entry name" value="MUREIN DD-ENDOPEPTIDASE MEPH-RELATED"/>
    <property type="match status" value="1"/>
</dbReference>
<dbReference type="Gene3D" id="3.90.1720.10">
    <property type="entry name" value="endopeptidase domain like (from Nostoc punctiforme)"/>
    <property type="match status" value="1"/>
</dbReference>
<evidence type="ECO:0000313" key="7">
    <source>
        <dbReference type="Proteomes" id="UP000286482"/>
    </source>
</evidence>
<dbReference type="Pfam" id="PF00877">
    <property type="entry name" value="NLPC_P60"/>
    <property type="match status" value="1"/>
</dbReference>
<dbReference type="InterPro" id="IPR000064">
    <property type="entry name" value="NLP_P60_dom"/>
</dbReference>
<keyword evidence="4" id="KW-0788">Thiol protease</keyword>
<keyword evidence="2" id="KW-0645">Protease</keyword>
<dbReference type="GO" id="GO:0008234">
    <property type="term" value="F:cysteine-type peptidase activity"/>
    <property type="evidence" value="ECO:0007669"/>
    <property type="project" value="UniProtKB-KW"/>
</dbReference>
<gene>
    <name evidence="6" type="ORF">DBZ36_11590</name>
</gene>
<dbReference type="PROSITE" id="PS51935">
    <property type="entry name" value="NLPC_P60"/>
    <property type="match status" value="1"/>
</dbReference>
<organism evidence="6 7">
    <name type="scientific">Alginatibacterium sediminis</name>
    <dbReference type="NCBI Taxonomy" id="2164068"/>
    <lineage>
        <taxon>Bacteria</taxon>
        <taxon>Pseudomonadati</taxon>
        <taxon>Pseudomonadota</taxon>
        <taxon>Gammaproteobacteria</taxon>
        <taxon>Alteromonadales</taxon>
        <taxon>Alteromonadaceae</taxon>
        <taxon>Alginatibacterium</taxon>
    </lineage>
</organism>
<evidence type="ECO:0000256" key="2">
    <source>
        <dbReference type="ARBA" id="ARBA00022670"/>
    </source>
</evidence>
<accession>A0A420EBU9</accession>
<comment type="similarity">
    <text evidence="1">Belongs to the peptidase C40 family.</text>
</comment>
<dbReference type="GO" id="GO:0006508">
    <property type="term" value="P:proteolysis"/>
    <property type="evidence" value="ECO:0007669"/>
    <property type="project" value="UniProtKB-KW"/>
</dbReference>
<evidence type="ECO:0000256" key="1">
    <source>
        <dbReference type="ARBA" id="ARBA00007074"/>
    </source>
</evidence>
<dbReference type="SUPFAM" id="SSF54001">
    <property type="entry name" value="Cysteine proteinases"/>
    <property type="match status" value="1"/>
</dbReference>
<dbReference type="AlphaFoldDB" id="A0A420EBU9"/>
<evidence type="ECO:0000313" key="6">
    <source>
        <dbReference type="EMBL" id="RKF18151.1"/>
    </source>
</evidence>
<keyword evidence="3" id="KW-0378">Hydrolase</keyword>
<name>A0A420EBU9_9ALTE</name>